<dbReference type="EMBL" id="KB446538">
    <property type="protein sequence ID" value="EME45208.1"/>
    <property type="molecule type" value="Genomic_DNA"/>
</dbReference>
<dbReference type="GO" id="GO:0005524">
    <property type="term" value="F:ATP binding"/>
    <property type="evidence" value="ECO:0007669"/>
    <property type="project" value="UniProtKB-KW"/>
</dbReference>
<dbReference type="GO" id="GO:0000055">
    <property type="term" value="P:ribosomal large subunit export from nucleus"/>
    <property type="evidence" value="ECO:0007669"/>
    <property type="project" value="TreeGrafter"/>
</dbReference>
<dbReference type="PANTHER" id="PTHR48103">
    <property type="entry name" value="MIDASIN-RELATED"/>
    <property type="match status" value="1"/>
</dbReference>
<evidence type="ECO:0000256" key="1">
    <source>
        <dbReference type="ARBA" id="ARBA00022741"/>
    </source>
</evidence>
<evidence type="ECO:0000313" key="4">
    <source>
        <dbReference type="Proteomes" id="UP000016933"/>
    </source>
</evidence>
<dbReference type="STRING" id="675120.N1PQI2"/>
<dbReference type="GO" id="GO:0005634">
    <property type="term" value="C:nucleus"/>
    <property type="evidence" value="ECO:0007669"/>
    <property type="project" value="TreeGrafter"/>
</dbReference>
<proteinExistence type="predicted"/>
<dbReference type="eggNOG" id="KOG1808">
    <property type="taxonomic scope" value="Eukaryota"/>
</dbReference>
<organism evidence="3 4">
    <name type="scientific">Dothistroma septosporum (strain NZE10 / CBS 128990)</name>
    <name type="common">Red band needle blight fungus</name>
    <name type="synonym">Mycosphaerella pini</name>
    <dbReference type="NCBI Taxonomy" id="675120"/>
    <lineage>
        <taxon>Eukaryota</taxon>
        <taxon>Fungi</taxon>
        <taxon>Dikarya</taxon>
        <taxon>Ascomycota</taxon>
        <taxon>Pezizomycotina</taxon>
        <taxon>Dothideomycetes</taxon>
        <taxon>Dothideomycetidae</taxon>
        <taxon>Mycosphaerellales</taxon>
        <taxon>Mycosphaerellaceae</taxon>
        <taxon>Dothistroma</taxon>
    </lineage>
</organism>
<name>N1PQI2_DOTSN</name>
<keyword evidence="4" id="KW-1185">Reference proteome</keyword>
<evidence type="ECO:0000313" key="3">
    <source>
        <dbReference type="EMBL" id="EME45208.1"/>
    </source>
</evidence>
<feature type="non-terminal residue" evidence="3">
    <location>
        <position position="189"/>
    </location>
</feature>
<dbReference type="HOGENOM" id="CLU_1437671_0_0_1"/>
<evidence type="ECO:0000256" key="2">
    <source>
        <dbReference type="ARBA" id="ARBA00022840"/>
    </source>
</evidence>
<dbReference type="GO" id="GO:0030687">
    <property type="term" value="C:preribosome, large subunit precursor"/>
    <property type="evidence" value="ECO:0007669"/>
    <property type="project" value="TreeGrafter"/>
</dbReference>
<dbReference type="GO" id="GO:0000027">
    <property type="term" value="P:ribosomal large subunit assembly"/>
    <property type="evidence" value="ECO:0007669"/>
    <property type="project" value="TreeGrafter"/>
</dbReference>
<dbReference type="OrthoDB" id="5186at2759"/>
<keyword evidence="1" id="KW-0547">Nucleotide-binding</keyword>
<sequence length="189" mass="21621">MDKAQSLAPRLAELYHAVYNADDMSAEKLFDLLRHFAAISATSPATNRSKKDSIAALCGLQRLTAQLAPTEEQSSKVNVYTEPNIKQSRALVNLVYKLQRRFEDVRRSWPEHATPTEVLRACDQILTFGHAEPLMRYLPSVEKLHATINEWQKVASSEFSAATLLDEITDLIISWRKLELSTWYRMFDH</sequence>
<protein>
    <submittedName>
        <fullName evidence="3">Uncharacterized protein</fullName>
    </submittedName>
</protein>
<gene>
    <name evidence="3" type="ORF">DOTSEDRAFT_71054</name>
</gene>
<dbReference type="AlphaFoldDB" id="N1PQI2"/>
<accession>N1PQI2</accession>
<dbReference type="PANTHER" id="PTHR48103:SF2">
    <property type="entry name" value="MIDASIN"/>
    <property type="match status" value="1"/>
</dbReference>
<keyword evidence="2" id="KW-0067">ATP-binding</keyword>
<reference evidence="4" key="1">
    <citation type="journal article" date="2012" name="PLoS Genet.">
        <title>The genomes of the fungal plant pathogens Cladosporium fulvum and Dothistroma septosporum reveal adaptation to different hosts and lifestyles but also signatures of common ancestry.</title>
        <authorList>
            <person name="de Wit P.J.G.M."/>
            <person name="van der Burgt A."/>
            <person name="Oekmen B."/>
            <person name="Stergiopoulos I."/>
            <person name="Abd-Elsalam K.A."/>
            <person name="Aerts A.L."/>
            <person name="Bahkali A.H."/>
            <person name="Beenen H.G."/>
            <person name="Chettri P."/>
            <person name="Cox M.P."/>
            <person name="Datema E."/>
            <person name="de Vries R.P."/>
            <person name="Dhillon B."/>
            <person name="Ganley A.R."/>
            <person name="Griffiths S.A."/>
            <person name="Guo Y."/>
            <person name="Hamelin R.C."/>
            <person name="Henrissat B."/>
            <person name="Kabir M.S."/>
            <person name="Jashni M.K."/>
            <person name="Kema G."/>
            <person name="Klaubauf S."/>
            <person name="Lapidus A."/>
            <person name="Levasseur A."/>
            <person name="Lindquist E."/>
            <person name="Mehrabi R."/>
            <person name="Ohm R.A."/>
            <person name="Owen T.J."/>
            <person name="Salamov A."/>
            <person name="Schwelm A."/>
            <person name="Schijlen E."/>
            <person name="Sun H."/>
            <person name="van den Burg H.A."/>
            <person name="van Ham R.C.H.J."/>
            <person name="Zhang S."/>
            <person name="Goodwin S.B."/>
            <person name="Grigoriev I.V."/>
            <person name="Collemare J."/>
            <person name="Bradshaw R.E."/>
        </authorList>
    </citation>
    <scope>NUCLEOTIDE SEQUENCE [LARGE SCALE GENOMIC DNA]</scope>
    <source>
        <strain evidence="4">NZE10 / CBS 128990</strain>
    </source>
</reference>
<dbReference type="Proteomes" id="UP000016933">
    <property type="component" value="Unassembled WGS sequence"/>
</dbReference>
<reference evidence="3 4" key="2">
    <citation type="journal article" date="2012" name="PLoS Pathog.">
        <title>Diverse lifestyles and strategies of plant pathogenesis encoded in the genomes of eighteen Dothideomycetes fungi.</title>
        <authorList>
            <person name="Ohm R.A."/>
            <person name="Feau N."/>
            <person name="Henrissat B."/>
            <person name="Schoch C.L."/>
            <person name="Horwitz B.A."/>
            <person name="Barry K.W."/>
            <person name="Condon B.J."/>
            <person name="Copeland A.C."/>
            <person name="Dhillon B."/>
            <person name="Glaser F."/>
            <person name="Hesse C.N."/>
            <person name="Kosti I."/>
            <person name="LaButti K."/>
            <person name="Lindquist E.A."/>
            <person name="Lucas S."/>
            <person name="Salamov A.A."/>
            <person name="Bradshaw R.E."/>
            <person name="Ciuffetti L."/>
            <person name="Hamelin R.C."/>
            <person name="Kema G.H.J."/>
            <person name="Lawrence C."/>
            <person name="Scott J.A."/>
            <person name="Spatafora J.W."/>
            <person name="Turgeon B.G."/>
            <person name="de Wit P.J.G.M."/>
            <person name="Zhong S."/>
            <person name="Goodwin S.B."/>
            <person name="Grigoriev I.V."/>
        </authorList>
    </citation>
    <scope>NUCLEOTIDE SEQUENCE [LARGE SCALE GENOMIC DNA]</scope>
    <source>
        <strain evidence="4">NZE10 / CBS 128990</strain>
    </source>
</reference>